<dbReference type="EMBL" id="CP014796">
    <property type="protein sequence ID" value="APX22856.1"/>
    <property type="molecule type" value="Genomic_DNA"/>
</dbReference>
<gene>
    <name evidence="1" type="ORF">Ga0080559_TMP2060</name>
</gene>
<protein>
    <submittedName>
        <fullName evidence="1">Uncharacterized protein</fullName>
    </submittedName>
</protein>
<accession>A0A1U7D459</accession>
<dbReference type="RefSeq" id="WP_017470126.1">
    <property type="nucleotide sequence ID" value="NZ_BMEW01000004.1"/>
</dbReference>
<organism evidence="1 2">
    <name type="scientific">Salipiger profundus</name>
    <dbReference type="NCBI Taxonomy" id="1229727"/>
    <lineage>
        <taxon>Bacteria</taxon>
        <taxon>Pseudomonadati</taxon>
        <taxon>Pseudomonadota</taxon>
        <taxon>Alphaproteobacteria</taxon>
        <taxon>Rhodobacterales</taxon>
        <taxon>Roseobacteraceae</taxon>
        <taxon>Salipiger</taxon>
    </lineage>
</organism>
<dbReference type="KEGG" id="tpro:Ga0080559_TMP2060"/>
<name>A0A1U7D459_9RHOB</name>
<dbReference type="Proteomes" id="UP000186559">
    <property type="component" value="Chromosome"/>
</dbReference>
<evidence type="ECO:0000313" key="1">
    <source>
        <dbReference type="EMBL" id="APX22856.1"/>
    </source>
</evidence>
<dbReference type="AlphaFoldDB" id="A0A1U7D459"/>
<keyword evidence="2" id="KW-1185">Reference proteome</keyword>
<sequence>MHFQIQTGTAGDGATTLPPPLDCETAALIRQVLLPIFDTAPDWQSLSRALSRKGYSVGFRQGRMVILDNTTGSALCTGRDGGTPLRTLAQRLGRPALKLHRDGRSAELAHRE</sequence>
<evidence type="ECO:0000313" key="2">
    <source>
        <dbReference type="Proteomes" id="UP000186559"/>
    </source>
</evidence>
<proteinExistence type="predicted"/>
<reference evidence="1 2" key="1">
    <citation type="submission" date="2016-03" db="EMBL/GenBank/DDBJ databases">
        <title>Deep-sea bacteria in the southern Pacific.</title>
        <authorList>
            <person name="Tang K."/>
        </authorList>
    </citation>
    <scope>NUCLEOTIDE SEQUENCE [LARGE SCALE GENOMIC DNA]</scope>
    <source>
        <strain evidence="1 2">JLT2016</strain>
    </source>
</reference>
<dbReference type="OrthoDB" id="7866873at2"/>